<dbReference type="InterPro" id="IPR002941">
    <property type="entry name" value="DNA_methylase_N4/N6"/>
</dbReference>
<proteinExistence type="inferred from homology"/>
<dbReference type="PRINTS" id="PR00508">
    <property type="entry name" value="S21N4MTFRASE"/>
</dbReference>
<dbReference type="InterPro" id="IPR001091">
    <property type="entry name" value="RM_Methyltransferase"/>
</dbReference>
<dbReference type="GO" id="GO:0008168">
    <property type="term" value="F:methyltransferase activity"/>
    <property type="evidence" value="ECO:0007669"/>
    <property type="project" value="UniProtKB-KW"/>
</dbReference>
<dbReference type="InterPro" id="IPR002052">
    <property type="entry name" value="DNA_methylase_N6_adenine_CS"/>
</dbReference>
<organism evidence="5 6">
    <name type="scientific">Xanthomonas rydalmerensis</name>
    <dbReference type="NCBI Taxonomy" id="3046274"/>
    <lineage>
        <taxon>Bacteria</taxon>
        <taxon>Pseudomonadati</taxon>
        <taxon>Pseudomonadota</taxon>
        <taxon>Gammaproteobacteria</taxon>
        <taxon>Lysobacterales</taxon>
        <taxon>Lysobacteraceae</taxon>
        <taxon>Xanthomonas</taxon>
    </lineage>
</organism>
<dbReference type="EMBL" id="CP126172">
    <property type="protein sequence ID" value="WOS39137.1"/>
    <property type="molecule type" value="Genomic_DNA"/>
</dbReference>
<dbReference type="InterPro" id="IPR029063">
    <property type="entry name" value="SAM-dependent_MTases_sf"/>
</dbReference>
<dbReference type="PROSITE" id="PS00092">
    <property type="entry name" value="N6_MTASE"/>
    <property type="match status" value="1"/>
</dbReference>
<evidence type="ECO:0000259" key="4">
    <source>
        <dbReference type="Pfam" id="PF01555"/>
    </source>
</evidence>
<evidence type="ECO:0000256" key="1">
    <source>
        <dbReference type="ARBA" id="ARBA00006594"/>
    </source>
</evidence>
<evidence type="ECO:0000313" key="5">
    <source>
        <dbReference type="EMBL" id="WOS39137.1"/>
    </source>
</evidence>
<dbReference type="Gene3D" id="3.40.50.150">
    <property type="entry name" value="Vaccinia Virus protein VP39"/>
    <property type="match status" value="1"/>
</dbReference>
<comment type="similarity">
    <text evidence="1">Belongs to the N(4)/N(6)-methyltransferase family.</text>
</comment>
<evidence type="ECO:0000256" key="3">
    <source>
        <dbReference type="ARBA" id="ARBA00022679"/>
    </source>
</evidence>
<dbReference type="SUPFAM" id="SSF53335">
    <property type="entry name" value="S-adenosyl-L-methionine-dependent methyltransferases"/>
    <property type="match status" value="1"/>
</dbReference>
<accession>A0ABZ0JHB0</accession>
<reference evidence="5 6" key="1">
    <citation type="submission" date="2023-05" db="EMBL/GenBank/DDBJ databases">
        <title>Xanthomonas rydalmerenesis sp. nov., a novel Xanthomonas species isolated from Fragaria x ananassa.</title>
        <authorList>
            <person name="McKnight D.J.E."/>
            <person name="Wong-Bajracharya J."/>
            <person name="Okoh E.B."/>
            <person name="Snijders F."/>
            <person name="Lidbetter F."/>
            <person name="Webster J."/>
            <person name="Djordjevic S.P."/>
            <person name="Bogema D.R."/>
            <person name="Chapman T.A."/>
        </authorList>
    </citation>
    <scope>NUCLEOTIDE SEQUENCE [LARGE SCALE GENOMIC DNA]</scope>
    <source>
        <strain evidence="5 6">DAR34883</strain>
    </source>
</reference>
<gene>
    <name evidence="5" type="ORF">QN243_11835</name>
</gene>
<dbReference type="Pfam" id="PF01555">
    <property type="entry name" value="N6_N4_Mtase"/>
    <property type="match status" value="1"/>
</dbReference>
<sequence>MPLLNWSNRDEDLTRSALTPYRLLEPVSSLSYGEVDSPNMLIEGDNLDALKALLPYYAGSVKCVYADPPFNTGQALSDYDDNLEHSIWLSMMYPALDLIRQLMAEDATLFVHIDDNELGYLIAILDEIMGRKNRVAVVSFKQGAPTGHKAINPGMVSTTNFILVYAKNKAKWRPNRVFTGRERDKRYGKFLVNPHEHFSKWKFVTLTVAVSEFSGKKASDLKKEYGDGLESFLNDFVIENASRVAQFVRPDYNAVSKEAQRVIDESLKKPDEIMHLGREGHADMYFIGGQRIIFYSGKLKEVDGVLVAGEPLTTLWDDLLSNNLHKEGGVEFPKSKKPEALVKRCLELATNEGDLVLDSYLGSGTTAAVAHKMKRHWIGIERGEHAETKCQPRLKAVVDGEQSGISKSVDWKGGSGFRFYKLGVPVFDEFGHIREGIRFEHLAAHVWFAETGIARSTRAPKQPFLGEHHGTGYYLLFNGILGDESKTGGNVLTKRVLKGLQPFEGPKVIYGESCDLPKERLEELQITFKQTPYDIKAR</sequence>
<dbReference type="RefSeq" id="WP_317843260.1">
    <property type="nucleotide sequence ID" value="NZ_CP126170.1"/>
</dbReference>
<protein>
    <submittedName>
        <fullName evidence="5">Site-specific DNA-methyltransferase</fullName>
        <ecNumber evidence="5">2.1.1.-</ecNumber>
    </submittedName>
</protein>
<name>A0ABZ0JHB0_9XANT</name>
<dbReference type="EC" id="2.1.1.-" evidence="5"/>
<evidence type="ECO:0000313" key="6">
    <source>
        <dbReference type="Proteomes" id="UP001302020"/>
    </source>
</evidence>
<keyword evidence="6" id="KW-1185">Reference proteome</keyword>
<dbReference type="Proteomes" id="UP001302020">
    <property type="component" value="Chromosome"/>
</dbReference>
<keyword evidence="3 5" id="KW-0808">Transferase</keyword>
<dbReference type="GO" id="GO:0032259">
    <property type="term" value="P:methylation"/>
    <property type="evidence" value="ECO:0007669"/>
    <property type="project" value="UniProtKB-KW"/>
</dbReference>
<keyword evidence="2 5" id="KW-0489">Methyltransferase</keyword>
<evidence type="ECO:0000256" key="2">
    <source>
        <dbReference type="ARBA" id="ARBA00022603"/>
    </source>
</evidence>
<feature type="domain" description="DNA methylase N-4/N-6" evidence="4">
    <location>
        <begin position="61"/>
        <end position="386"/>
    </location>
</feature>